<feature type="non-terminal residue" evidence="1">
    <location>
        <position position="1"/>
    </location>
</feature>
<evidence type="ECO:0000313" key="2">
    <source>
        <dbReference type="Proteomes" id="UP001595752"/>
    </source>
</evidence>
<proteinExistence type="predicted"/>
<name>A0ABV8B0C7_9BACI</name>
<sequence length="72" mass="8420">TVNQNPWYYWIYITVHFAWGDSKGAIFLLLSHPLLLSSIFVEKQWRLLTNYVHFLTLSLGFDLLHGHSVLST</sequence>
<dbReference type="RefSeq" id="WP_377912317.1">
    <property type="nucleotide sequence ID" value="NZ_JBHRZT010000020.1"/>
</dbReference>
<comment type="caution">
    <text evidence="1">The sequence shown here is derived from an EMBL/GenBank/DDBJ whole genome shotgun (WGS) entry which is preliminary data.</text>
</comment>
<protein>
    <submittedName>
        <fullName evidence="1">Uncharacterized protein</fullName>
    </submittedName>
</protein>
<dbReference type="Proteomes" id="UP001595752">
    <property type="component" value="Unassembled WGS sequence"/>
</dbReference>
<dbReference type="EMBL" id="JBHRZT010000020">
    <property type="protein sequence ID" value="MFC3882651.1"/>
    <property type="molecule type" value="Genomic_DNA"/>
</dbReference>
<gene>
    <name evidence="1" type="ORF">ACFOU2_03750</name>
</gene>
<accession>A0ABV8B0C7</accession>
<keyword evidence="2" id="KW-1185">Reference proteome</keyword>
<organism evidence="1 2">
    <name type="scientific">Bacillus songklensis</name>
    <dbReference type="NCBI Taxonomy" id="1069116"/>
    <lineage>
        <taxon>Bacteria</taxon>
        <taxon>Bacillati</taxon>
        <taxon>Bacillota</taxon>
        <taxon>Bacilli</taxon>
        <taxon>Bacillales</taxon>
        <taxon>Bacillaceae</taxon>
        <taxon>Bacillus</taxon>
    </lineage>
</organism>
<evidence type="ECO:0000313" key="1">
    <source>
        <dbReference type="EMBL" id="MFC3882651.1"/>
    </source>
</evidence>
<reference evidence="2" key="1">
    <citation type="journal article" date="2019" name="Int. J. Syst. Evol. Microbiol.">
        <title>The Global Catalogue of Microorganisms (GCM) 10K type strain sequencing project: providing services to taxonomists for standard genome sequencing and annotation.</title>
        <authorList>
            <consortium name="The Broad Institute Genomics Platform"/>
            <consortium name="The Broad Institute Genome Sequencing Center for Infectious Disease"/>
            <person name="Wu L."/>
            <person name="Ma J."/>
        </authorList>
    </citation>
    <scope>NUCLEOTIDE SEQUENCE [LARGE SCALE GENOMIC DNA]</scope>
    <source>
        <strain evidence="2">CCUG 61889</strain>
    </source>
</reference>